<evidence type="ECO:0008006" key="3">
    <source>
        <dbReference type="Google" id="ProtNLM"/>
    </source>
</evidence>
<evidence type="ECO:0000313" key="1">
    <source>
        <dbReference type="EMBL" id="KAI5076274.1"/>
    </source>
</evidence>
<sequence length="349" mass="38481">MQGLGCLASCISQGVYMKLGWPTSPAYMSAMAEEQLPERQKKGKAVVVGGGWAGFGRPVEAGIKGIWWQYGNIYELVKELGIPWPFTDWTRSTFYSPSGIQVEAPIFSPLPRLPAPFGSFIYTSPYFRSLSIMDRLTALPLLQALVEFDVDEDAYGSYDLMTAMELFRKAGVSAKLYKEFLEPMLLITLFAPPEQLSAAAALAALYFYVLAHQPDFDFLVESECRAFCAAASRRFLAMNTSGHLESYEADVVIFAVGVQAMQKIVASSDVLAGLSDFAAVSNLGTVEVMAIRFWLDCMVELPNAANVLAGFEPTTGGTLFHLNSLQDEFKEEKGSIFEVDFYHANQLLH</sequence>
<dbReference type="PANTHER" id="PTHR42923">
    <property type="entry name" value="PROTOPORPHYRINOGEN OXIDASE"/>
    <property type="match status" value="1"/>
</dbReference>
<dbReference type="OrthoDB" id="2219495at2759"/>
<dbReference type="Proteomes" id="UP000886520">
    <property type="component" value="Chromosome 8"/>
</dbReference>
<dbReference type="SUPFAM" id="SSF51905">
    <property type="entry name" value="FAD/NAD(P)-binding domain"/>
    <property type="match status" value="1"/>
</dbReference>
<dbReference type="GO" id="GO:0016491">
    <property type="term" value="F:oxidoreductase activity"/>
    <property type="evidence" value="ECO:0007669"/>
    <property type="project" value="TreeGrafter"/>
</dbReference>
<name>A0A9D4UYI5_ADICA</name>
<dbReference type="AlphaFoldDB" id="A0A9D4UYI5"/>
<gene>
    <name evidence="1" type="ORF">GOP47_0008339</name>
</gene>
<keyword evidence="2" id="KW-1185">Reference proteome</keyword>
<dbReference type="InterPro" id="IPR036188">
    <property type="entry name" value="FAD/NAD-bd_sf"/>
</dbReference>
<accession>A0A9D4UYI5</accession>
<evidence type="ECO:0000313" key="2">
    <source>
        <dbReference type="Proteomes" id="UP000886520"/>
    </source>
</evidence>
<dbReference type="PANTHER" id="PTHR42923:SF46">
    <property type="entry name" value="AMINE OXIDASE"/>
    <property type="match status" value="1"/>
</dbReference>
<dbReference type="InterPro" id="IPR050464">
    <property type="entry name" value="Zeta_carotene_desat/Oxidored"/>
</dbReference>
<reference evidence="1" key="1">
    <citation type="submission" date="2021-01" db="EMBL/GenBank/DDBJ databases">
        <title>Adiantum capillus-veneris genome.</title>
        <authorList>
            <person name="Fang Y."/>
            <person name="Liao Q."/>
        </authorList>
    </citation>
    <scope>NUCLEOTIDE SEQUENCE</scope>
    <source>
        <strain evidence="1">H3</strain>
        <tissue evidence="1">Leaf</tissue>
    </source>
</reference>
<protein>
    <recommendedName>
        <fullName evidence="3">Amine oxidase domain-containing protein</fullName>
    </recommendedName>
</protein>
<proteinExistence type="predicted"/>
<comment type="caution">
    <text evidence="1">The sequence shown here is derived from an EMBL/GenBank/DDBJ whole genome shotgun (WGS) entry which is preliminary data.</text>
</comment>
<organism evidence="1 2">
    <name type="scientific">Adiantum capillus-veneris</name>
    <name type="common">Maidenhair fern</name>
    <dbReference type="NCBI Taxonomy" id="13818"/>
    <lineage>
        <taxon>Eukaryota</taxon>
        <taxon>Viridiplantae</taxon>
        <taxon>Streptophyta</taxon>
        <taxon>Embryophyta</taxon>
        <taxon>Tracheophyta</taxon>
        <taxon>Polypodiopsida</taxon>
        <taxon>Polypodiidae</taxon>
        <taxon>Polypodiales</taxon>
        <taxon>Pteridineae</taxon>
        <taxon>Pteridaceae</taxon>
        <taxon>Vittarioideae</taxon>
        <taxon>Adiantum</taxon>
    </lineage>
</organism>
<dbReference type="EMBL" id="JABFUD020000008">
    <property type="protein sequence ID" value="KAI5076274.1"/>
    <property type="molecule type" value="Genomic_DNA"/>
</dbReference>